<sequence>MTTPSAPGPPDPAPGGTPSVPPEPSGGTPTGFPPPGTPAAPGAEVPEQEPTTAPGAEVPERTPTATPGAEVPERTPTTAPGAEVPERTPTTAPGAGTPEQAPTAGPSASGPVPRNRAADRAAVRAFRPRRVVPAVITAALMLVIGGLVATEVISALLGSPVRVVPYDRMFAWAASTPWRSPQALGAATLLTALGLLLVLFALIPGRSRTVPVRTGDPDLIVGMRPRGFTGALAHAANRVPGVEHARVRLVGRTAQVTARTTLRDTSGLPEAVRQAVHARIEELSPVHDHPVNVRLRGR</sequence>
<evidence type="ECO:0000256" key="2">
    <source>
        <dbReference type="SAM" id="Phobius"/>
    </source>
</evidence>
<keyword evidence="5" id="KW-1185">Reference proteome</keyword>
<protein>
    <recommendedName>
        <fullName evidence="3">DUF6286 domain-containing protein</fullName>
    </recommendedName>
</protein>
<proteinExistence type="predicted"/>
<keyword evidence="2" id="KW-1133">Transmembrane helix</keyword>
<evidence type="ECO:0000313" key="5">
    <source>
        <dbReference type="Proteomes" id="UP000611554"/>
    </source>
</evidence>
<feature type="transmembrane region" description="Helical" evidence="2">
    <location>
        <begin position="183"/>
        <end position="203"/>
    </location>
</feature>
<name>A0ABQ2R029_9ACTN</name>
<dbReference type="EMBL" id="BMQJ01000008">
    <property type="protein sequence ID" value="GGQ03010.1"/>
    <property type="molecule type" value="Genomic_DNA"/>
</dbReference>
<organism evidence="4 5">
    <name type="scientific">Streptosporangium pseudovulgare</name>
    <dbReference type="NCBI Taxonomy" id="35765"/>
    <lineage>
        <taxon>Bacteria</taxon>
        <taxon>Bacillati</taxon>
        <taxon>Actinomycetota</taxon>
        <taxon>Actinomycetes</taxon>
        <taxon>Streptosporangiales</taxon>
        <taxon>Streptosporangiaceae</taxon>
        <taxon>Streptosporangium</taxon>
    </lineage>
</organism>
<dbReference type="Pfam" id="PF19803">
    <property type="entry name" value="DUF6286"/>
    <property type="match status" value="1"/>
</dbReference>
<comment type="caution">
    <text evidence="4">The sequence shown here is derived from an EMBL/GenBank/DDBJ whole genome shotgun (WGS) entry which is preliminary data.</text>
</comment>
<dbReference type="InterPro" id="IPR046253">
    <property type="entry name" value="DUF6286"/>
</dbReference>
<dbReference type="Proteomes" id="UP000611554">
    <property type="component" value="Unassembled WGS sequence"/>
</dbReference>
<feature type="compositionally biased region" description="Pro residues" evidence="1">
    <location>
        <begin position="1"/>
        <end position="24"/>
    </location>
</feature>
<reference evidence="5" key="1">
    <citation type="journal article" date="2019" name="Int. J. Syst. Evol. Microbiol.">
        <title>The Global Catalogue of Microorganisms (GCM) 10K type strain sequencing project: providing services to taxonomists for standard genome sequencing and annotation.</title>
        <authorList>
            <consortium name="The Broad Institute Genomics Platform"/>
            <consortium name="The Broad Institute Genome Sequencing Center for Infectious Disease"/>
            <person name="Wu L."/>
            <person name="Ma J."/>
        </authorList>
    </citation>
    <scope>NUCLEOTIDE SEQUENCE [LARGE SCALE GENOMIC DNA]</scope>
    <source>
        <strain evidence="5">JCM 3115</strain>
    </source>
</reference>
<feature type="region of interest" description="Disordered" evidence="1">
    <location>
        <begin position="1"/>
        <end position="116"/>
    </location>
</feature>
<accession>A0ABQ2R029</accession>
<evidence type="ECO:0000256" key="1">
    <source>
        <dbReference type="SAM" id="MobiDB-lite"/>
    </source>
</evidence>
<feature type="compositionally biased region" description="Low complexity" evidence="1">
    <location>
        <begin position="88"/>
        <end position="115"/>
    </location>
</feature>
<feature type="transmembrane region" description="Helical" evidence="2">
    <location>
        <begin position="134"/>
        <end position="157"/>
    </location>
</feature>
<keyword evidence="2" id="KW-0472">Membrane</keyword>
<keyword evidence="2" id="KW-0812">Transmembrane</keyword>
<gene>
    <name evidence="4" type="ORF">GCM10010140_36600</name>
</gene>
<feature type="domain" description="DUF6286" evidence="3">
    <location>
        <begin position="192"/>
        <end position="296"/>
    </location>
</feature>
<evidence type="ECO:0000313" key="4">
    <source>
        <dbReference type="EMBL" id="GGQ03010.1"/>
    </source>
</evidence>
<evidence type="ECO:0000259" key="3">
    <source>
        <dbReference type="Pfam" id="PF19803"/>
    </source>
</evidence>